<dbReference type="CDD" id="cd00075">
    <property type="entry name" value="HATPase"/>
    <property type="match status" value="1"/>
</dbReference>
<organism evidence="8 9">
    <name type="scientific">Capnocytophaga haemolytica</name>
    <dbReference type="NCBI Taxonomy" id="45243"/>
    <lineage>
        <taxon>Bacteria</taxon>
        <taxon>Pseudomonadati</taxon>
        <taxon>Bacteroidota</taxon>
        <taxon>Flavobacteriia</taxon>
        <taxon>Flavobacteriales</taxon>
        <taxon>Flavobacteriaceae</taxon>
        <taxon>Capnocytophaga</taxon>
    </lineage>
</organism>
<evidence type="ECO:0000256" key="3">
    <source>
        <dbReference type="ARBA" id="ARBA00022553"/>
    </source>
</evidence>
<dbReference type="PANTHER" id="PTHR42878">
    <property type="entry name" value="TWO-COMPONENT HISTIDINE KINASE"/>
    <property type="match status" value="1"/>
</dbReference>
<evidence type="ECO:0000256" key="1">
    <source>
        <dbReference type="ARBA" id="ARBA00000085"/>
    </source>
</evidence>
<dbReference type="GO" id="GO:0030295">
    <property type="term" value="F:protein kinase activator activity"/>
    <property type="evidence" value="ECO:0007669"/>
    <property type="project" value="TreeGrafter"/>
</dbReference>
<accession>A0AAX2GX38</accession>
<dbReference type="CDD" id="cd00082">
    <property type="entry name" value="HisKA"/>
    <property type="match status" value="1"/>
</dbReference>
<keyword evidence="3" id="KW-0597">Phosphoprotein</keyword>
<reference evidence="8 9" key="1">
    <citation type="submission" date="2017-06" db="EMBL/GenBank/DDBJ databases">
        <authorList>
            <consortium name="Pathogen Informatics"/>
        </authorList>
    </citation>
    <scope>NUCLEOTIDE SEQUENCE [LARGE SCALE GENOMIC DNA]</scope>
    <source>
        <strain evidence="8 9">NCTC12947</strain>
    </source>
</reference>
<keyword evidence="6" id="KW-1133">Transmembrane helix</keyword>
<dbReference type="InterPro" id="IPR003594">
    <property type="entry name" value="HATPase_dom"/>
</dbReference>
<comment type="catalytic activity">
    <reaction evidence="1">
        <text>ATP + protein L-histidine = ADP + protein N-phospho-L-histidine.</text>
        <dbReference type="EC" id="2.7.13.3"/>
    </reaction>
</comment>
<dbReference type="SUPFAM" id="SSF55874">
    <property type="entry name" value="ATPase domain of HSP90 chaperone/DNA topoisomerase II/histidine kinase"/>
    <property type="match status" value="1"/>
</dbReference>
<dbReference type="GO" id="GO:0007234">
    <property type="term" value="P:osmosensory signaling via phosphorelay pathway"/>
    <property type="evidence" value="ECO:0007669"/>
    <property type="project" value="TreeGrafter"/>
</dbReference>
<dbReference type="FunFam" id="3.30.565.10:FF:000006">
    <property type="entry name" value="Sensor histidine kinase WalK"/>
    <property type="match status" value="1"/>
</dbReference>
<gene>
    <name evidence="8" type="primary">srrB</name>
    <name evidence="8" type="ORF">SAMEA44541418_01000</name>
</gene>
<feature type="transmembrane region" description="Helical" evidence="6">
    <location>
        <begin position="5"/>
        <end position="27"/>
    </location>
</feature>
<evidence type="ECO:0000313" key="9">
    <source>
        <dbReference type="Proteomes" id="UP000215539"/>
    </source>
</evidence>
<dbReference type="Gene3D" id="1.10.287.130">
    <property type="match status" value="1"/>
</dbReference>
<dbReference type="SUPFAM" id="SSF47384">
    <property type="entry name" value="Homodimeric domain of signal transducing histidine kinase"/>
    <property type="match status" value="1"/>
</dbReference>
<dbReference type="GO" id="GO:0000155">
    <property type="term" value="F:phosphorelay sensor kinase activity"/>
    <property type="evidence" value="ECO:0007669"/>
    <property type="project" value="InterPro"/>
</dbReference>
<dbReference type="PRINTS" id="PR00344">
    <property type="entry name" value="BCTRLSENSOR"/>
</dbReference>
<proteinExistence type="predicted"/>
<dbReference type="RefSeq" id="WP_095114445.1">
    <property type="nucleotide sequence ID" value="NZ_LT906449.1"/>
</dbReference>
<dbReference type="InterPro" id="IPR005467">
    <property type="entry name" value="His_kinase_dom"/>
</dbReference>
<dbReference type="SMART" id="SM00388">
    <property type="entry name" value="HisKA"/>
    <property type="match status" value="1"/>
</dbReference>
<dbReference type="AlphaFoldDB" id="A0AAX2GX38"/>
<dbReference type="EC" id="2.7.13.3" evidence="2"/>
<evidence type="ECO:0000256" key="5">
    <source>
        <dbReference type="ARBA" id="ARBA00022777"/>
    </source>
</evidence>
<dbReference type="GO" id="GO:0000156">
    <property type="term" value="F:phosphorelay response regulator activity"/>
    <property type="evidence" value="ECO:0007669"/>
    <property type="project" value="TreeGrafter"/>
</dbReference>
<evidence type="ECO:0000256" key="2">
    <source>
        <dbReference type="ARBA" id="ARBA00012438"/>
    </source>
</evidence>
<keyword evidence="4 8" id="KW-0808">Transferase</keyword>
<dbReference type="EMBL" id="LT906449">
    <property type="protein sequence ID" value="SNV08251.1"/>
    <property type="molecule type" value="Genomic_DNA"/>
</dbReference>
<evidence type="ECO:0000256" key="4">
    <source>
        <dbReference type="ARBA" id="ARBA00022679"/>
    </source>
</evidence>
<keyword evidence="5" id="KW-0418">Kinase</keyword>
<name>A0AAX2GX38_9FLAO</name>
<feature type="transmembrane region" description="Helical" evidence="6">
    <location>
        <begin position="266"/>
        <end position="297"/>
    </location>
</feature>
<evidence type="ECO:0000313" key="8">
    <source>
        <dbReference type="EMBL" id="SNV08251.1"/>
    </source>
</evidence>
<dbReference type="Gene3D" id="3.30.565.10">
    <property type="entry name" value="Histidine kinase-like ATPase, C-terminal domain"/>
    <property type="match status" value="1"/>
</dbReference>
<protein>
    <recommendedName>
        <fullName evidence="2">histidine kinase</fullName>
        <ecNumber evidence="2">2.7.13.3</ecNumber>
    </recommendedName>
</protein>
<keyword evidence="6" id="KW-0472">Membrane</keyword>
<dbReference type="InterPro" id="IPR036890">
    <property type="entry name" value="HATPase_C_sf"/>
</dbReference>
<dbReference type="InterPro" id="IPR036097">
    <property type="entry name" value="HisK_dim/P_sf"/>
</dbReference>
<dbReference type="PANTHER" id="PTHR42878:SF13">
    <property type="entry name" value="HISTIDINE KINASE"/>
    <property type="match status" value="1"/>
</dbReference>
<dbReference type="Proteomes" id="UP000215539">
    <property type="component" value="Chromosome 1"/>
</dbReference>
<dbReference type="InterPro" id="IPR050351">
    <property type="entry name" value="BphY/WalK/GraS-like"/>
</dbReference>
<dbReference type="Pfam" id="PF02518">
    <property type="entry name" value="HATPase_c"/>
    <property type="match status" value="1"/>
</dbReference>
<keyword evidence="6" id="KW-0812">Transmembrane</keyword>
<dbReference type="SMART" id="SM00387">
    <property type="entry name" value="HATPase_c"/>
    <property type="match status" value="1"/>
</dbReference>
<dbReference type="InterPro" id="IPR003661">
    <property type="entry name" value="HisK_dim/P_dom"/>
</dbReference>
<feature type="domain" description="Histidine kinase" evidence="7">
    <location>
        <begin position="312"/>
        <end position="530"/>
    </location>
</feature>
<dbReference type="PROSITE" id="PS50109">
    <property type="entry name" value="HIS_KIN"/>
    <property type="match status" value="1"/>
</dbReference>
<dbReference type="InterPro" id="IPR004358">
    <property type="entry name" value="Sig_transdc_His_kin-like_C"/>
</dbReference>
<sequence length="530" mass="60898">MSRRLYILIIILMSLSLVGIIAIQGYWIKSAVDDREEAFTYSVQQVLSNIARQVEQNEIDRYVAKIITLRRQDSTFTMKREKERSYSDGDNPQKGAVAYEHGVLEEDYALPMSRSAPMQTGLMHLTDSVAIKEYITPEKRRNFTTGKDLEKPSIATMRAYEELGRMPDIERLMIEESFKGIIQRQSIRERVLTKELEQLIDKKLKKRGLDLRFEFAIYNRNILSGVHSKYFDAKGVKEYRTLLFANNSMGNSVYELALVFPQREHYILSSVIGIASLSMVFMLIIVGVFVVTILQLVNQRRISEIKTDFINNMTNEFKTPIATMNLVTDAIKNPVTLHNPDKILDYVKLLKDEIKRMHSQVENILQVSRLEKGELNIEKEPLDAHDLLVRAISHLQVMLEERKGVIRTHFLAENSDVSANESHLTNVFINVIENAIKYSPKPPIIDVYTENVKNKILIRIKDRGQGMSRQAMKQIFTKFYREHTGDLHNVKGHGLGLAYVKSIVQYHQGTISVESEKGKGSTFFIKLPVI</sequence>
<evidence type="ECO:0000259" key="7">
    <source>
        <dbReference type="PROSITE" id="PS50109"/>
    </source>
</evidence>
<dbReference type="Pfam" id="PF00512">
    <property type="entry name" value="HisKA"/>
    <property type="match status" value="1"/>
</dbReference>
<evidence type="ECO:0000256" key="6">
    <source>
        <dbReference type="SAM" id="Phobius"/>
    </source>
</evidence>